<protein>
    <submittedName>
        <fullName evidence="2">HDC13173</fullName>
    </submittedName>
</protein>
<name>Q6IK83_DROME</name>
<evidence type="ECO:0000256" key="1">
    <source>
        <dbReference type="SAM" id="MobiDB-lite"/>
    </source>
</evidence>
<gene>
    <name evidence="2" type="ORF">HDC13173</name>
</gene>
<evidence type="ECO:0000313" key="2">
    <source>
        <dbReference type="EMBL" id="DAA03989.1"/>
    </source>
</evidence>
<dbReference type="AlphaFoldDB" id="Q6IK83"/>
<feature type="region of interest" description="Disordered" evidence="1">
    <location>
        <begin position="1"/>
        <end position="26"/>
    </location>
</feature>
<dbReference type="EMBL" id="BK002483">
    <property type="protein sequence ID" value="DAA03989.1"/>
    <property type="molecule type" value="Genomic_DNA"/>
</dbReference>
<proteinExistence type="predicted"/>
<reference evidence="2" key="1">
    <citation type="journal article" date="2003" name="Genome Biol.">
        <title>An integrated gene annotation and transcriptional profiling approach towards the full gene content of the Drosophila genome.</title>
        <authorList>
            <person name="Hild M."/>
            <person name="Beckmann B."/>
            <person name="Haas S.A."/>
            <person name="Koch B."/>
            <person name="Solovyev V."/>
            <person name="Busold C."/>
            <person name="Fellenberg K."/>
            <person name="Boutros M."/>
            <person name="Vingron M."/>
            <person name="Sauer F."/>
            <person name="Hoheisel J.D."/>
            <person name="Paro R."/>
        </authorList>
    </citation>
    <scope>NUCLEOTIDE SEQUENCE</scope>
</reference>
<feature type="compositionally biased region" description="Polar residues" evidence="1">
    <location>
        <begin position="14"/>
        <end position="25"/>
    </location>
</feature>
<accession>Q6IK83</accession>
<organism evidence="2">
    <name type="scientific">Drosophila melanogaster</name>
    <name type="common">Fruit fly</name>
    <dbReference type="NCBI Taxonomy" id="7227"/>
    <lineage>
        <taxon>Eukaryota</taxon>
        <taxon>Metazoa</taxon>
        <taxon>Ecdysozoa</taxon>
        <taxon>Arthropoda</taxon>
        <taxon>Hexapoda</taxon>
        <taxon>Insecta</taxon>
        <taxon>Pterygota</taxon>
        <taxon>Neoptera</taxon>
        <taxon>Endopterygota</taxon>
        <taxon>Diptera</taxon>
        <taxon>Brachycera</taxon>
        <taxon>Muscomorpha</taxon>
        <taxon>Ephydroidea</taxon>
        <taxon>Drosophilidae</taxon>
        <taxon>Drosophila</taxon>
        <taxon>Sophophora</taxon>
    </lineage>
</organism>
<feature type="compositionally biased region" description="Basic residues" evidence="1">
    <location>
        <begin position="1"/>
        <end position="13"/>
    </location>
</feature>
<sequence>MCHPLQKHNKRGTTRANAAPSSSGESIAVESVNNNDDDADGDAADVETGCWKQDIFGRIIDCSYAPVTAQTRWQFINLNVTVAGTQLMRPEHQLLPFRIDPFVEATEQKELAVIKAKSEHGTLAILDMIRTQLDRWTMGQSCRQQDARLAIQWTLPWVVLELPKLVGAIRI</sequence>